<dbReference type="EMBL" id="JH668302">
    <property type="protein sequence ID" value="KAG6443479.1"/>
    <property type="molecule type" value="Genomic_DNA"/>
</dbReference>
<organism evidence="1 2">
    <name type="scientific">Manduca sexta</name>
    <name type="common">Tobacco hawkmoth</name>
    <name type="synonym">Tobacco hornworm</name>
    <dbReference type="NCBI Taxonomy" id="7130"/>
    <lineage>
        <taxon>Eukaryota</taxon>
        <taxon>Metazoa</taxon>
        <taxon>Ecdysozoa</taxon>
        <taxon>Arthropoda</taxon>
        <taxon>Hexapoda</taxon>
        <taxon>Insecta</taxon>
        <taxon>Pterygota</taxon>
        <taxon>Neoptera</taxon>
        <taxon>Endopterygota</taxon>
        <taxon>Lepidoptera</taxon>
        <taxon>Glossata</taxon>
        <taxon>Ditrysia</taxon>
        <taxon>Bombycoidea</taxon>
        <taxon>Sphingidae</taxon>
        <taxon>Sphinginae</taxon>
        <taxon>Sphingini</taxon>
        <taxon>Manduca</taxon>
    </lineage>
</organism>
<gene>
    <name evidence="1" type="ORF">O3G_MSEX002862</name>
</gene>
<dbReference type="Proteomes" id="UP000791440">
    <property type="component" value="Unassembled WGS sequence"/>
</dbReference>
<proteinExistence type="predicted"/>
<sequence length="1203" mass="142187">MSKNIVLSNENSISINMIIFTGNSLNERHRELNSKVNQAVTNGVSFDNVKLQNEKTDIDRLFKIDLANKKKNIDYIIETLKCGDSVYITRALKCQWLYQQEYAHIINPDYLEQCVFPEMPFKMRRKFLKLISQHMTDSDRAALFCSYCIKMKLPEIALKFLWYSPESKKVEVIKGHHIFISVKDMVNIIGDSFTLATTVLDEVNKYEVCNFLKLLSYLYSVSDVKYLDLVEKYMFKHELTWPSNQRFGLRLSKHIMNNHKNRLFCHTKLYLSMLNRKMLVKCSTADDVKKYVTNLYFYTFWDFYREYEFILEVIPLETRLQYLKEVFTKHYPGQEFEMSMNFYYAGLYKLMTNAEREAWALEHVKSGLEHFGHGQDFKWYEFVSFDKAFEPLKKYILIAANADLRIDIVNVLVISAQSDRELEKLFNYYYQRFVNEMISNKEKFIDKVLSIHSYHKFDENCWQAFNKILHSMDVYDNKNAYSCRAEYKLVAIVYAIIHKIELHDALKQHIDDGLNLYLFKQLTDKLTAEDVEIVYNYIINYYLKKINEFNVENYDEHTKFGVRKYIHSLLELMIRYDKPKKDIPDIVMKFVALDREEYKYNGFFREEEIPFTQFVLVKDLKKDASIVVSKITLLNKNLENRTRFNLTYLLRKLKIYFSTDIALNFVELFNKILSTGELCEITYDAAVYGIFNLAEYADRVGLVSKYVPTESKIDHVEIERKILYIRKAICKFVCLSRPIVPLSETQKYIVGDYLKFCLPMFQSYAANLQPAVLKEFVNFLLNSPTSIQKHGIRLAFRSFSILDLKITMVGIWKKTKNVSLRLVMYQHIYQKIVNDLKNELYDTLKVFTLDVREDDDDQLFIEMTKTQLPSHLLGDHILCTWQVLNTLPDKKILINRKAAVLRNMADHLELMQQDVVESIVCEHITIMLKQGQLKVEKDIIIKDFFNAKWNLTARYLMYLPSQEVLERKLKIVETLVKESINLWKSEKVNKYVFQGFLVRFVEILGSKICYHDSTYCLHGVVLLKQVLKDLLEAVPLVEIYDTIWDLRLTIIAANTIVDARRTLAEQGDSSNFVTFEQYIDNFAKEFARLFNEFIEENKCYTLAFRTIANILVTSFRSLISHGPFEVKEEFAKEEYMFTAISSRLVEIEKYETYKFALEIFPKGARYSHTQNMIIDKIKSFDNNNIRYHCYKSEVDMNKYTILG</sequence>
<reference evidence="1" key="1">
    <citation type="journal article" date="2016" name="Insect Biochem. Mol. Biol.">
        <title>Multifaceted biological insights from a draft genome sequence of the tobacco hornworm moth, Manduca sexta.</title>
        <authorList>
            <person name="Kanost M.R."/>
            <person name="Arrese E.L."/>
            <person name="Cao X."/>
            <person name="Chen Y.R."/>
            <person name="Chellapilla S."/>
            <person name="Goldsmith M.R."/>
            <person name="Grosse-Wilde E."/>
            <person name="Heckel D.G."/>
            <person name="Herndon N."/>
            <person name="Jiang H."/>
            <person name="Papanicolaou A."/>
            <person name="Qu J."/>
            <person name="Soulages J.L."/>
            <person name="Vogel H."/>
            <person name="Walters J."/>
            <person name="Waterhouse R.M."/>
            <person name="Ahn S.J."/>
            <person name="Almeida F.C."/>
            <person name="An C."/>
            <person name="Aqrawi P."/>
            <person name="Bretschneider A."/>
            <person name="Bryant W.B."/>
            <person name="Bucks S."/>
            <person name="Chao H."/>
            <person name="Chevignon G."/>
            <person name="Christen J.M."/>
            <person name="Clarke D.F."/>
            <person name="Dittmer N.T."/>
            <person name="Ferguson L.C.F."/>
            <person name="Garavelou S."/>
            <person name="Gordon K.H.J."/>
            <person name="Gunaratna R.T."/>
            <person name="Han Y."/>
            <person name="Hauser F."/>
            <person name="He Y."/>
            <person name="Heidel-Fischer H."/>
            <person name="Hirsh A."/>
            <person name="Hu Y."/>
            <person name="Jiang H."/>
            <person name="Kalra D."/>
            <person name="Klinner C."/>
            <person name="Konig C."/>
            <person name="Kovar C."/>
            <person name="Kroll A.R."/>
            <person name="Kuwar S.S."/>
            <person name="Lee S.L."/>
            <person name="Lehman R."/>
            <person name="Li K."/>
            <person name="Li Z."/>
            <person name="Liang H."/>
            <person name="Lovelace S."/>
            <person name="Lu Z."/>
            <person name="Mansfield J.H."/>
            <person name="McCulloch K.J."/>
            <person name="Mathew T."/>
            <person name="Morton B."/>
            <person name="Muzny D.M."/>
            <person name="Neunemann D."/>
            <person name="Ongeri F."/>
            <person name="Pauchet Y."/>
            <person name="Pu L.L."/>
            <person name="Pyrousis I."/>
            <person name="Rao X.J."/>
            <person name="Redding A."/>
            <person name="Roesel C."/>
            <person name="Sanchez-Gracia A."/>
            <person name="Schaack S."/>
            <person name="Shukla A."/>
            <person name="Tetreau G."/>
            <person name="Wang Y."/>
            <person name="Xiong G.H."/>
            <person name="Traut W."/>
            <person name="Walsh T.K."/>
            <person name="Worley K.C."/>
            <person name="Wu D."/>
            <person name="Wu W."/>
            <person name="Wu Y.Q."/>
            <person name="Zhang X."/>
            <person name="Zou Z."/>
            <person name="Zucker H."/>
            <person name="Briscoe A.D."/>
            <person name="Burmester T."/>
            <person name="Clem R.J."/>
            <person name="Feyereisen R."/>
            <person name="Grimmelikhuijzen C.J.P."/>
            <person name="Hamodrakas S.J."/>
            <person name="Hansson B.S."/>
            <person name="Huguet E."/>
            <person name="Jermiin L.S."/>
            <person name="Lan Q."/>
            <person name="Lehman H.K."/>
            <person name="Lorenzen M."/>
            <person name="Merzendorfer H."/>
            <person name="Michalopoulos I."/>
            <person name="Morton D.B."/>
            <person name="Muthukrishnan S."/>
            <person name="Oakeshott J.G."/>
            <person name="Palmer W."/>
            <person name="Park Y."/>
            <person name="Passarelli A.L."/>
            <person name="Rozas J."/>
            <person name="Schwartz L.M."/>
            <person name="Smith W."/>
            <person name="Southgate A."/>
            <person name="Vilcinskas A."/>
            <person name="Vogt R."/>
            <person name="Wang P."/>
            <person name="Werren J."/>
            <person name="Yu X.Q."/>
            <person name="Zhou J.J."/>
            <person name="Brown S.J."/>
            <person name="Scherer S.E."/>
            <person name="Richards S."/>
            <person name="Blissard G.W."/>
        </authorList>
    </citation>
    <scope>NUCLEOTIDE SEQUENCE</scope>
</reference>
<accession>A0A922CEZ3</accession>
<evidence type="ECO:0000313" key="2">
    <source>
        <dbReference type="Proteomes" id="UP000791440"/>
    </source>
</evidence>
<dbReference type="AlphaFoldDB" id="A0A922CEZ3"/>
<name>A0A922CEZ3_MANSE</name>
<reference evidence="1" key="2">
    <citation type="submission" date="2020-12" db="EMBL/GenBank/DDBJ databases">
        <authorList>
            <person name="Kanost M."/>
        </authorList>
    </citation>
    <scope>NUCLEOTIDE SEQUENCE</scope>
</reference>
<evidence type="ECO:0000313" key="1">
    <source>
        <dbReference type="EMBL" id="KAG6443479.1"/>
    </source>
</evidence>
<comment type="caution">
    <text evidence="1">The sequence shown here is derived from an EMBL/GenBank/DDBJ whole genome shotgun (WGS) entry which is preliminary data.</text>
</comment>
<keyword evidence="2" id="KW-1185">Reference proteome</keyword>
<protein>
    <submittedName>
        <fullName evidence="1">Uncharacterized protein</fullName>
    </submittedName>
</protein>